<protein>
    <submittedName>
        <fullName evidence="1">Uncharacterized protein</fullName>
    </submittedName>
</protein>
<organism evidence="1 2">
    <name type="scientific">Entomophthora muscae</name>
    <dbReference type="NCBI Taxonomy" id="34485"/>
    <lineage>
        <taxon>Eukaryota</taxon>
        <taxon>Fungi</taxon>
        <taxon>Fungi incertae sedis</taxon>
        <taxon>Zoopagomycota</taxon>
        <taxon>Entomophthoromycotina</taxon>
        <taxon>Entomophthoromycetes</taxon>
        <taxon>Entomophthorales</taxon>
        <taxon>Entomophthoraceae</taxon>
        <taxon>Entomophthora</taxon>
    </lineage>
</organism>
<sequence length="307" mass="33557">MVGMTWRKAELAVLGSLLEAQSPPGSLELQQGETKAQHTKCMSVLWRPVKERANYTIMVTRFVLAFGHGTVFALLARCSPKSITQHLALSKQKELLQWAQENAMHMHPSKGVFWEAIASISQEVGFTRLTSSLDLAAYNSKMSDVVEETQEYVWRAPTLVPLAVEDTAGPPAGGASESDKQLSSSSEGGEGDGHEPGWSPPPVLPPRLLLSVPLVPSPVSPLSPPVLPSLLVPRCWLLAHLPLLFWLASGVCSLCPHFFLAWCPFWCSFCCSFCFAFVFAFAFAGCFSCGTFQVWGLSWFAGWGSHL</sequence>
<dbReference type="Proteomes" id="UP001165960">
    <property type="component" value="Unassembled WGS sequence"/>
</dbReference>
<dbReference type="EMBL" id="QTSX02002256">
    <property type="protein sequence ID" value="KAJ9076679.1"/>
    <property type="molecule type" value="Genomic_DNA"/>
</dbReference>
<name>A0ACC2TQ11_9FUNG</name>
<evidence type="ECO:0000313" key="1">
    <source>
        <dbReference type="EMBL" id="KAJ9076679.1"/>
    </source>
</evidence>
<evidence type="ECO:0000313" key="2">
    <source>
        <dbReference type="Proteomes" id="UP001165960"/>
    </source>
</evidence>
<comment type="caution">
    <text evidence="1">The sequence shown here is derived from an EMBL/GenBank/DDBJ whole genome shotgun (WGS) entry which is preliminary data.</text>
</comment>
<accession>A0ACC2TQ11</accession>
<reference evidence="1" key="1">
    <citation type="submission" date="2022-04" db="EMBL/GenBank/DDBJ databases">
        <title>Genome of the entomopathogenic fungus Entomophthora muscae.</title>
        <authorList>
            <person name="Elya C."/>
            <person name="Lovett B.R."/>
            <person name="Lee E."/>
            <person name="Macias A.M."/>
            <person name="Hajek A.E."/>
            <person name="De Bivort B.L."/>
            <person name="Kasson M.T."/>
            <person name="De Fine Licht H.H."/>
            <person name="Stajich J.E."/>
        </authorList>
    </citation>
    <scope>NUCLEOTIDE SEQUENCE</scope>
    <source>
        <strain evidence="1">Berkeley</strain>
    </source>
</reference>
<proteinExistence type="predicted"/>
<gene>
    <name evidence="1" type="ORF">DSO57_1023880</name>
</gene>
<keyword evidence="2" id="KW-1185">Reference proteome</keyword>